<evidence type="ECO:0000313" key="1">
    <source>
        <dbReference type="EMBL" id="CAD6445550.1"/>
    </source>
</evidence>
<dbReference type="Proteomes" id="UP000624404">
    <property type="component" value="Unassembled WGS sequence"/>
</dbReference>
<dbReference type="AlphaFoldDB" id="A0A8H2VWR2"/>
<comment type="caution">
    <text evidence="1">The sequence shown here is derived from an EMBL/GenBank/DDBJ whole genome shotgun (WGS) entry which is preliminary data.</text>
</comment>
<gene>
    <name evidence="1" type="ORF">SCLTRI_LOCUS5340</name>
</gene>
<evidence type="ECO:0000313" key="2">
    <source>
        <dbReference type="Proteomes" id="UP000624404"/>
    </source>
</evidence>
<protein>
    <submittedName>
        <fullName evidence="1">Be941311-deec-4d3a-b537-d8176e716e2e</fullName>
    </submittedName>
</protein>
<sequence length="122" mass="14368">MISEGQRFLILVVKGGVRRRGRMIIGLRPQWQERPHDKSHDMCVLLICTYLPSKRYSRYKQRLTNREMHRSENRSTRNWKPARRIFLSRIQIKLKLNLNGTVSRCSIALVGGGFGCFYMVDD</sequence>
<accession>A0A8H2VWR2</accession>
<keyword evidence="2" id="KW-1185">Reference proteome</keyword>
<proteinExistence type="predicted"/>
<organism evidence="1 2">
    <name type="scientific">Sclerotinia trifoliorum</name>
    <dbReference type="NCBI Taxonomy" id="28548"/>
    <lineage>
        <taxon>Eukaryota</taxon>
        <taxon>Fungi</taxon>
        <taxon>Dikarya</taxon>
        <taxon>Ascomycota</taxon>
        <taxon>Pezizomycotina</taxon>
        <taxon>Leotiomycetes</taxon>
        <taxon>Helotiales</taxon>
        <taxon>Sclerotiniaceae</taxon>
        <taxon>Sclerotinia</taxon>
    </lineage>
</organism>
<name>A0A8H2VWR2_9HELO</name>
<dbReference type="EMBL" id="CAJHIA010000016">
    <property type="protein sequence ID" value="CAD6445550.1"/>
    <property type="molecule type" value="Genomic_DNA"/>
</dbReference>
<reference evidence="1" key="1">
    <citation type="submission" date="2020-10" db="EMBL/GenBank/DDBJ databases">
        <authorList>
            <person name="Kusch S."/>
        </authorList>
    </citation>
    <scope>NUCLEOTIDE SEQUENCE</scope>
    <source>
        <strain evidence="1">SwB9</strain>
    </source>
</reference>